<dbReference type="InterPro" id="IPR027304">
    <property type="entry name" value="Trigger_fact/SurA_dom_sf"/>
</dbReference>
<comment type="subcellular location">
    <subcellularLocation>
        <location evidence="1 7">Cell membrane</location>
        <topology evidence="1 7">Lipid-anchor</topology>
    </subcellularLocation>
</comment>
<keyword evidence="4 7" id="KW-0472">Membrane</keyword>
<evidence type="ECO:0000313" key="12">
    <source>
        <dbReference type="Proteomes" id="UP001139179"/>
    </source>
</evidence>
<comment type="function">
    <text evidence="7">Plays a major role in protein secretion by helping the post-translocational extracellular folding of several secreted proteins.</text>
</comment>
<dbReference type="Proteomes" id="UP001139179">
    <property type="component" value="Unassembled WGS sequence"/>
</dbReference>
<feature type="signal peptide" evidence="9">
    <location>
        <begin position="1"/>
        <end position="18"/>
    </location>
</feature>
<dbReference type="InterPro" id="IPR000297">
    <property type="entry name" value="PPIase_PpiC"/>
</dbReference>
<dbReference type="PROSITE" id="PS51257">
    <property type="entry name" value="PROKAR_LIPOPROTEIN"/>
    <property type="match status" value="1"/>
</dbReference>
<sequence>MKKHLLAAVGLCCITLLAACNDNEAADDQTAVAVVNGTEITESEFVNTLKQRYGEATLEEMIRRDILLKAGENIELTDEEIQAELDKFRTNLGVQDDEELLNVLRSQFNIEADSLDTFTEEYIIPPLILQQLASADVEVTEEAKQAYYEENSEQFSEQVEASHILVEDEATAQEVLDKLEAGEDFAALAEEYSIDGSAANGGELGYFGKGRMVAPFEEAAFSLEVGEISEPVESDYGFHIIKVTGQKASYEDFAADIEQILIQEQSKSTEEVMNELLEQSDIDIRDQQFSDLFTSDASESAAE</sequence>
<keyword evidence="7 8" id="KW-0697">Rotamase</keyword>
<dbReference type="SUPFAM" id="SSF109998">
    <property type="entry name" value="Triger factor/SurA peptide-binding domain-like"/>
    <property type="match status" value="1"/>
</dbReference>
<keyword evidence="6 7" id="KW-0449">Lipoprotein</keyword>
<feature type="domain" description="PpiC" evidence="10">
    <location>
        <begin position="156"/>
        <end position="245"/>
    </location>
</feature>
<keyword evidence="3 7" id="KW-1003">Cell membrane</keyword>
<dbReference type="InterPro" id="IPR050245">
    <property type="entry name" value="PrsA_foldase"/>
</dbReference>
<dbReference type="PROSITE" id="PS01096">
    <property type="entry name" value="PPIC_PPIASE_1"/>
    <property type="match status" value="1"/>
</dbReference>
<evidence type="ECO:0000259" key="10">
    <source>
        <dbReference type="PROSITE" id="PS50198"/>
    </source>
</evidence>
<keyword evidence="7 8" id="KW-0413">Isomerase</keyword>
<keyword evidence="5 7" id="KW-0564">Palmitate</keyword>
<dbReference type="EC" id="5.2.1.8" evidence="7"/>
<accession>A0A9X2DKZ2</accession>
<dbReference type="InterPro" id="IPR023058">
    <property type="entry name" value="PPIase_PpiC_CS"/>
</dbReference>
<dbReference type="GO" id="GO:0006457">
    <property type="term" value="P:protein folding"/>
    <property type="evidence" value="ECO:0007669"/>
    <property type="project" value="UniProtKB-UniRule"/>
</dbReference>
<evidence type="ECO:0000313" key="11">
    <source>
        <dbReference type="EMBL" id="MCM3712631.1"/>
    </source>
</evidence>
<evidence type="ECO:0000256" key="8">
    <source>
        <dbReference type="PROSITE-ProRule" id="PRU00278"/>
    </source>
</evidence>
<evidence type="ECO:0000256" key="4">
    <source>
        <dbReference type="ARBA" id="ARBA00023136"/>
    </source>
</evidence>
<evidence type="ECO:0000256" key="2">
    <source>
        <dbReference type="ARBA" id="ARBA00006071"/>
    </source>
</evidence>
<comment type="catalytic activity">
    <reaction evidence="7">
        <text>[protein]-peptidylproline (omega=180) = [protein]-peptidylproline (omega=0)</text>
        <dbReference type="Rhea" id="RHEA:16237"/>
        <dbReference type="Rhea" id="RHEA-COMP:10747"/>
        <dbReference type="Rhea" id="RHEA-COMP:10748"/>
        <dbReference type="ChEBI" id="CHEBI:83833"/>
        <dbReference type="ChEBI" id="CHEBI:83834"/>
        <dbReference type="EC" id="5.2.1.8"/>
    </reaction>
</comment>
<organism evidence="11 12">
    <name type="scientific">Halalkalibacter oceani</name>
    <dbReference type="NCBI Taxonomy" id="1653776"/>
    <lineage>
        <taxon>Bacteria</taxon>
        <taxon>Bacillati</taxon>
        <taxon>Bacillota</taxon>
        <taxon>Bacilli</taxon>
        <taxon>Bacillales</taxon>
        <taxon>Bacillaceae</taxon>
        <taxon>Halalkalibacter</taxon>
    </lineage>
</organism>
<dbReference type="Pfam" id="PF13616">
    <property type="entry name" value="Rotamase_3"/>
    <property type="match status" value="1"/>
</dbReference>
<feature type="chain" id="PRO_5040896367" description="Foldase protein PrsA" evidence="9">
    <location>
        <begin position="19"/>
        <end position="303"/>
    </location>
</feature>
<dbReference type="PROSITE" id="PS50198">
    <property type="entry name" value="PPIC_PPIASE_2"/>
    <property type="match status" value="1"/>
</dbReference>
<keyword evidence="12" id="KW-1185">Reference proteome</keyword>
<protein>
    <recommendedName>
        <fullName evidence="7">Foldase protein PrsA</fullName>
        <ecNumber evidence="7">5.2.1.8</ecNumber>
    </recommendedName>
</protein>
<dbReference type="InterPro" id="IPR023059">
    <property type="entry name" value="Foldase_PrsA"/>
</dbReference>
<evidence type="ECO:0000256" key="6">
    <source>
        <dbReference type="ARBA" id="ARBA00023288"/>
    </source>
</evidence>
<evidence type="ECO:0000256" key="1">
    <source>
        <dbReference type="ARBA" id="ARBA00004193"/>
    </source>
</evidence>
<dbReference type="EMBL" id="JAMBOL010000001">
    <property type="protein sequence ID" value="MCM3712631.1"/>
    <property type="molecule type" value="Genomic_DNA"/>
</dbReference>
<name>A0A9X2DKZ2_9BACI</name>
<keyword evidence="7 9" id="KW-0732">Signal</keyword>
<dbReference type="InterPro" id="IPR046357">
    <property type="entry name" value="PPIase_dom_sf"/>
</dbReference>
<reference evidence="11" key="1">
    <citation type="submission" date="2022-05" db="EMBL/GenBank/DDBJ databases">
        <title>Comparative Genomics of Spacecraft Associated Microbes.</title>
        <authorList>
            <person name="Tran M.T."/>
            <person name="Wright A."/>
            <person name="Seuylemezian A."/>
            <person name="Eisen J."/>
            <person name="Coil D."/>
        </authorList>
    </citation>
    <scope>NUCLEOTIDE SEQUENCE</scope>
    <source>
        <strain evidence="11">214.1.1</strain>
    </source>
</reference>
<dbReference type="PANTHER" id="PTHR47245:SF2">
    <property type="entry name" value="PEPTIDYL-PROLYL CIS-TRANS ISOMERASE HP_0175-RELATED"/>
    <property type="match status" value="1"/>
</dbReference>
<proteinExistence type="inferred from homology"/>
<dbReference type="GO" id="GO:0005886">
    <property type="term" value="C:plasma membrane"/>
    <property type="evidence" value="ECO:0007669"/>
    <property type="project" value="UniProtKB-SubCell"/>
</dbReference>
<dbReference type="SUPFAM" id="SSF54534">
    <property type="entry name" value="FKBP-like"/>
    <property type="match status" value="1"/>
</dbReference>
<evidence type="ECO:0000256" key="9">
    <source>
        <dbReference type="SAM" id="SignalP"/>
    </source>
</evidence>
<evidence type="ECO:0000256" key="5">
    <source>
        <dbReference type="ARBA" id="ARBA00023139"/>
    </source>
</evidence>
<evidence type="ECO:0000256" key="7">
    <source>
        <dbReference type="HAMAP-Rule" id="MF_01145"/>
    </source>
</evidence>
<dbReference type="Gene3D" id="3.10.50.40">
    <property type="match status" value="1"/>
</dbReference>
<dbReference type="RefSeq" id="WP_251195323.1">
    <property type="nucleotide sequence ID" value="NZ_JAMBOL010000001.1"/>
</dbReference>
<dbReference type="HAMAP" id="MF_01145">
    <property type="entry name" value="Foldase_PrsA"/>
    <property type="match status" value="1"/>
</dbReference>
<dbReference type="GO" id="GO:0003755">
    <property type="term" value="F:peptidyl-prolyl cis-trans isomerase activity"/>
    <property type="evidence" value="ECO:0007669"/>
    <property type="project" value="UniProtKB-UniRule"/>
</dbReference>
<dbReference type="PANTHER" id="PTHR47245">
    <property type="entry name" value="PEPTIDYLPROLYL ISOMERASE"/>
    <property type="match status" value="1"/>
</dbReference>
<gene>
    <name evidence="7" type="primary">prsA</name>
    <name evidence="11" type="ORF">M3202_00920</name>
</gene>
<evidence type="ECO:0000256" key="3">
    <source>
        <dbReference type="ARBA" id="ARBA00022475"/>
    </source>
</evidence>
<comment type="similarity">
    <text evidence="2 7">Belongs to the PrsA family.</text>
</comment>
<dbReference type="AlphaFoldDB" id="A0A9X2DKZ2"/>
<comment type="caution">
    <text evidence="11">The sequence shown here is derived from an EMBL/GenBank/DDBJ whole genome shotgun (WGS) entry which is preliminary data.</text>
</comment>